<keyword evidence="4" id="KW-0418">Kinase</keyword>
<keyword evidence="8" id="KW-1185">Reference proteome</keyword>
<dbReference type="SUPFAM" id="SSF111331">
    <property type="entry name" value="NAD kinase/diacylglycerol kinase-like"/>
    <property type="match status" value="1"/>
</dbReference>
<dbReference type="EC" id="2.7.1.23" evidence="2"/>
<dbReference type="GO" id="GO:0003951">
    <property type="term" value="F:NAD+ kinase activity"/>
    <property type="evidence" value="ECO:0007669"/>
    <property type="project" value="UniProtKB-EC"/>
</dbReference>
<evidence type="ECO:0000256" key="1">
    <source>
        <dbReference type="ARBA" id="ARBA00010995"/>
    </source>
</evidence>
<sequence>MSRICDDPQTKESPSVKVCSLQKKIMDANEWNSQFFASLIKMVSSYSSFLTTITATARTLHKASEEVSSSKQSSVFLPARVLILSKMTKLEFIKSKCRSLTTNELKAFIRQRGMNYAELKKKDMHHQQYVEAMKDVLKSYGIESRCVGRDRYSDVAIAWADVIFSAGGDGTFLLAASKIKDHKPVIGFNTDHLRSEGHLCVTGKSNMPVRESIDRLLRGKFRWIWRQRIRVTFPKWIEEGIESSEAEEMSEKSPELKKARLFRNDSFDPSVPLLALNDVFIGESHAARVSSYDLQVDDGEMEHQKSSGLVVCTGTGSTSWHYNINRMSGRHISDILTVMKDMKICDRKVTAEMISEICHRQNEKLIFDPESLNLAYTVRDPVENSTYHLKHTRGFAEKIRVRSRGSNAHLIIDGSISVPFNYGTEVLLEISSGEPLRTVVFS</sequence>
<evidence type="ECO:0000313" key="7">
    <source>
        <dbReference type="EMBL" id="MFH4977820.1"/>
    </source>
</evidence>
<dbReference type="Gene3D" id="2.60.200.30">
    <property type="entry name" value="Probable inorganic polyphosphate/atp-NAD kinase, domain 2"/>
    <property type="match status" value="1"/>
</dbReference>
<keyword evidence="6" id="KW-0520">NAD</keyword>
<organism evidence="7 8">
    <name type="scientific">Gnathostoma spinigerum</name>
    <dbReference type="NCBI Taxonomy" id="75299"/>
    <lineage>
        <taxon>Eukaryota</taxon>
        <taxon>Metazoa</taxon>
        <taxon>Ecdysozoa</taxon>
        <taxon>Nematoda</taxon>
        <taxon>Chromadorea</taxon>
        <taxon>Rhabditida</taxon>
        <taxon>Spirurina</taxon>
        <taxon>Gnathostomatomorpha</taxon>
        <taxon>Gnathostomatoidea</taxon>
        <taxon>Gnathostomatidae</taxon>
        <taxon>Gnathostoma</taxon>
    </lineage>
</organism>
<protein>
    <recommendedName>
        <fullName evidence="2">NAD(+) kinase</fullName>
        <ecNumber evidence="2">2.7.1.23</ecNumber>
    </recommendedName>
</protein>
<evidence type="ECO:0000256" key="4">
    <source>
        <dbReference type="ARBA" id="ARBA00022777"/>
    </source>
</evidence>
<dbReference type="InterPro" id="IPR017438">
    <property type="entry name" value="ATP-NAD_kinase_N"/>
</dbReference>
<reference evidence="7 8" key="1">
    <citation type="submission" date="2024-08" db="EMBL/GenBank/DDBJ databases">
        <title>Gnathostoma spinigerum genome.</title>
        <authorList>
            <person name="Gonzalez-Bertolin B."/>
            <person name="Monzon S."/>
            <person name="Zaballos A."/>
            <person name="Jimenez P."/>
            <person name="Dekumyoy P."/>
            <person name="Varona S."/>
            <person name="Cuesta I."/>
            <person name="Sumanam S."/>
            <person name="Adisakwattana P."/>
            <person name="Gasser R.B."/>
            <person name="Hernandez-Gonzalez A."/>
            <person name="Young N.D."/>
            <person name="Perteguer M.J."/>
        </authorList>
    </citation>
    <scope>NUCLEOTIDE SEQUENCE [LARGE SCALE GENOMIC DNA]</scope>
    <source>
        <strain evidence="7">AL3</strain>
        <tissue evidence="7">Liver</tissue>
    </source>
</reference>
<dbReference type="AlphaFoldDB" id="A0ABD6ENG6"/>
<dbReference type="PANTHER" id="PTHR13158:SF4">
    <property type="entry name" value="NAD(+) KINASE"/>
    <property type="match status" value="1"/>
</dbReference>
<name>A0ABD6ENG6_9BILA</name>
<dbReference type="PANTHER" id="PTHR13158">
    <property type="match status" value="1"/>
</dbReference>
<gene>
    <name evidence="7" type="ORF">AB6A40_004529</name>
</gene>
<evidence type="ECO:0000256" key="5">
    <source>
        <dbReference type="ARBA" id="ARBA00022857"/>
    </source>
</evidence>
<keyword evidence="3" id="KW-0808">Transferase</keyword>
<accession>A0ABD6ENG6</accession>
<dbReference type="EMBL" id="JBGFUD010002643">
    <property type="protein sequence ID" value="MFH4977820.1"/>
    <property type="molecule type" value="Genomic_DNA"/>
</dbReference>
<dbReference type="Pfam" id="PF01513">
    <property type="entry name" value="NAD_kinase"/>
    <property type="match status" value="1"/>
</dbReference>
<evidence type="ECO:0000256" key="3">
    <source>
        <dbReference type="ARBA" id="ARBA00022679"/>
    </source>
</evidence>
<dbReference type="InterPro" id="IPR002504">
    <property type="entry name" value="NADK"/>
</dbReference>
<dbReference type="Gene3D" id="3.40.50.10330">
    <property type="entry name" value="Probable inorganic polyphosphate/atp-NAD kinase, domain 1"/>
    <property type="match status" value="1"/>
</dbReference>
<comment type="similarity">
    <text evidence="1">Belongs to the NAD kinase family.</text>
</comment>
<evidence type="ECO:0000313" key="8">
    <source>
        <dbReference type="Proteomes" id="UP001608902"/>
    </source>
</evidence>
<dbReference type="Proteomes" id="UP001608902">
    <property type="component" value="Unassembled WGS sequence"/>
</dbReference>
<keyword evidence="5" id="KW-0521">NADP</keyword>
<evidence type="ECO:0000256" key="6">
    <source>
        <dbReference type="ARBA" id="ARBA00023027"/>
    </source>
</evidence>
<dbReference type="InterPro" id="IPR017437">
    <property type="entry name" value="ATP-NAD_kinase_PpnK-typ_C"/>
</dbReference>
<evidence type="ECO:0000256" key="2">
    <source>
        <dbReference type="ARBA" id="ARBA00012120"/>
    </source>
</evidence>
<comment type="caution">
    <text evidence="7">The sequence shown here is derived from an EMBL/GenBank/DDBJ whole genome shotgun (WGS) entry which is preliminary data.</text>
</comment>
<dbReference type="InterPro" id="IPR016064">
    <property type="entry name" value="NAD/diacylglycerol_kinase_sf"/>
</dbReference>
<proteinExistence type="inferred from homology"/>